<comment type="caution">
    <text evidence="1">The sequence shown here is derived from an EMBL/GenBank/DDBJ whole genome shotgun (WGS) entry which is preliminary data.</text>
</comment>
<gene>
    <name evidence="1" type="ORF">AMECASPLE_013013</name>
</gene>
<sequence>PGETTRHLKETRISVSNTAKISSSVQAGCTESHLTCVRSLFYVVFALPSFSITHFPHARSELNCSVVFKKEVVRVPTKSRKVWNKEILEKRFS</sequence>
<evidence type="ECO:0000313" key="2">
    <source>
        <dbReference type="Proteomes" id="UP001469553"/>
    </source>
</evidence>
<accession>A0ABV0XEB0</accession>
<dbReference type="EMBL" id="JAHRIP010000837">
    <property type="protein sequence ID" value="MEQ2279800.1"/>
    <property type="molecule type" value="Genomic_DNA"/>
</dbReference>
<evidence type="ECO:0000313" key="1">
    <source>
        <dbReference type="EMBL" id="MEQ2279800.1"/>
    </source>
</evidence>
<organism evidence="1 2">
    <name type="scientific">Ameca splendens</name>
    <dbReference type="NCBI Taxonomy" id="208324"/>
    <lineage>
        <taxon>Eukaryota</taxon>
        <taxon>Metazoa</taxon>
        <taxon>Chordata</taxon>
        <taxon>Craniata</taxon>
        <taxon>Vertebrata</taxon>
        <taxon>Euteleostomi</taxon>
        <taxon>Actinopterygii</taxon>
        <taxon>Neopterygii</taxon>
        <taxon>Teleostei</taxon>
        <taxon>Neoteleostei</taxon>
        <taxon>Acanthomorphata</taxon>
        <taxon>Ovalentaria</taxon>
        <taxon>Atherinomorphae</taxon>
        <taxon>Cyprinodontiformes</taxon>
        <taxon>Goodeidae</taxon>
        <taxon>Ameca</taxon>
    </lineage>
</organism>
<feature type="non-terminal residue" evidence="1">
    <location>
        <position position="1"/>
    </location>
</feature>
<proteinExistence type="predicted"/>
<protein>
    <submittedName>
        <fullName evidence="1">Uncharacterized protein</fullName>
    </submittedName>
</protein>
<dbReference type="Proteomes" id="UP001469553">
    <property type="component" value="Unassembled WGS sequence"/>
</dbReference>
<name>A0ABV0XEB0_9TELE</name>
<keyword evidence="2" id="KW-1185">Reference proteome</keyword>
<reference evidence="1 2" key="1">
    <citation type="submission" date="2021-06" db="EMBL/GenBank/DDBJ databases">
        <authorList>
            <person name="Palmer J.M."/>
        </authorList>
    </citation>
    <scope>NUCLEOTIDE SEQUENCE [LARGE SCALE GENOMIC DNA]</scope>
    <source>
        <strain evidence="1 2">AS_MEX2019</strain>
        <tissue evidence="1">Muscle</tissue>
    </source>
</reference>